<dbReference type="RefSeq" id="WP_030431990.1">
    <property type="nucleotide sequence ID" value="NZ_JOEF01000022.1"/>
</dbReference>
<evidence type="ECO:0000313" key="3">
    <source>
        <dbReference type="Proteomes" id="UP000183376"/>
    </source>
</evidence>
<gene>
    <name evidence="1" type="ORF">SAMN04489726_7975</name>
    <name evidence="2" type="ORF">SAMN04489726_8032</name>
</gene>
<dbReference type="EMBL" id="LT629701">
    <property type="protein sequence ID" value="SDN74470.1"/>
    <property type="molecule type" value="Genomic_DNA"/>
</dbReference>
<sequence length="225" mass="24039">MSDAAGIKAGLSAVLSHAHVNNLADGIYDVCLGWGNQPPRVTLDFLEDQDGSRAVEQLERWAWSMTGVDHIVVTRAPRSGSPDYARLKITGEVIAGSAVQVYCTYEGERVEELLAAVEDKKLDLGVFARIIAGKGDPTARPTAEQASVGDEAVWEPGQVVSILGRRYVVDRVVPCPTCDQLRPVTETGWFFSHGSGYDENHRCFDLPTGPADASVGPAASSAVTA</sequence>
<dbReference type="AlphaFoldDB" id="A0A1H0DT12"/>
<accession>A0A1H0DT12</accession>
<name>A0A1H0DT12_ALLAB</name>
<dbReference type="Proteomes" id="UP000183376">
    <property type="component" value="Chromosome I"/>
</dbReference>
<reference evidence="1 3" key="1">
    <citation type="submission" date="2016-10" db="EMBL/GenBank/DDBJ databases">
        <authorList>
            <person name="de Groot N.N."/>
        </authorList>
    </citation>
    <scope>NUCLEOTIDE SEQUENCE [LARGE SCALE GENOMIC DNA]</scope>
    <source>
        <strain evidence="1 3">DSM 44149</strain>
    </source>
</reference>
<keyword evidence="3" id="KW-1185">Reference proteome</keyword>
<dbReference type="STRING" id="211114.SAMN04489726_7975"/>
<proteinExistence type="predicted"/>
<organism evidence="1 3">
    <name type="scientific">Allokutzneria albata</name>
    <name type="common">Kibdelosporangium albatum</name>
    <dbReference type="NCBI Taxonomy" id="211114"/>
    <lineage>
        <taxon>Bacteria</taxon>
        <taxon>Bacillati</taxon>
        <taxon>Actinomycetota</taxon>
        <taxon>Actinomycetes</taxon>
        <taxon>Pseudonocardiales</taxon>
        <taxon>Pseudonocardiaceae</taxon>
        <taxon>Allokutzneria</taxon>
    </lineage>
</organism>
<evidence type="ECO:0000313" key="2">
    <source>
        <dbReference type="EMBL" id="SDN74470.1"/>
    </source>
</evidence>
<protein>
    <submittedName>
        <fullName evidence="1">Uncharacterized protein</fullName>
    </submittedName>
</protein>
<dbReference type="EMBL" id="LT629701">
    <property type="protein sequence ID" value="SDN73199.1"/>
    <property type="molecule type" value="Genomic_DNA"/>
</dbReference>
<evidence type="ECO:0000313" key="1">
    <source>
        <dbReference type="EMBL" id="SDN73199.1"/>
    </source>
</evidence>